<feature type="domain" description="Trichome birefringence-like N-terminal" evidence="1">
    <location>
        <begin position="66"/>
        <end position="118"/>
    </location>
</feature>
<comment type="caution">
    <text evidence="2">The sequence shown here is derived from an EMBL/GenBank/DDBJ whole genome shotgun (WGS) entry which is preliminary data.</text>
</comment>
<dbReference type="AlphaFoldDB" id="A0A540KFY2"/>
<proteinExistence type="predicted"/>
<sequence>MTRQQPSLERAIQSLFPVALASLGTARLVLDTLKSNGSFVSQMYGRPRGQKSRPAVVVSPEDLIDERCNVFEGKWLWDNLSHPRYTEESCPYLVKQATCQRKGRPDSYYKNWRWQPNDYNLPRFDALKLMQILRGKRLMFVGALYKECSLNPSKETLPERSSK</sequence>
<protein>
    <recommendedName>
        <fullName evidence="1">Trichome birefringence-like N-terminal domain-containing protein</fullName>
    </recommendedName>
</protein>
<organism evidence="2 3">
    <name type="scientific">Malus baccata</name>
    <name type="common">Siberian crab apple</name>
    <name type="synonym">Pyrus baccata</name>
    <dbReference type="NCBI Taxonomy" id="106549"/>
    <lineage>
        <taxon>Eukaryota</taxon>
        <taxon>Viridiplantae</taxon>
        <taxon>Streptophyta</taxon>
        <taxon>Embryophyta</taxon>
        <taxon>Tracheophyta</taxon>
        <taxon>Spermatophyta</taxon>
        <taxon>Magnoliopsida</taxon>
        <taxon>eudicotyledons</taxon>
        <taxon>Gunneridae</taxon>
        <taxon>Pentapetalae</taxon>
        <taxon>rosids</taxon>
        <taxon>fabids</taxon>
        <taxon>Rosales</taxon>
        <taxon>Rosaceae</taxon>
        <taxon>Amygdaloideae</taxon>
        <taxon>Maleae</taxon>
        <taxon>Malus</taxon>
    </lineage>
</organism>
<evidence type="ECO:0000259" key="1">
    <source>
        <dbReference type="Pfam" id="PF14416"/>
    </source>
</evidence>
<dbReference type="Pfam" id="PF14416">
    <property type="entry name" value="PMR5N"/>
    <property type="match status" value="1"/>
</dbReference>
<keyword evidence="3" id="KW-1185">Reference proteome</keyword>
<dbReference type="PANTHER" id="PTHR32285:SF217">
    <property type="entry name" value="PROTEIN TRICHOME BIREFRINGENCE-LIKE 31"/>
    <property type="match status" value="1"/>
</dbReference>
<dbReference type="EMBL" id="VIEB01001326">
    <property type="protein sequence ID" value="TQD73136.1"/>
    <property type="molecule type" value="Genomic_DNA"/>
</dbReference>
<evidence type="ECO:0000313" key="3">
    <source>
        <dbReference type="Proteomes" id="UP000315295"/>
    </source>
</evidence>
<dbReference type="GO" id="GO:0005794">
    <property type="term" value="C:Golgi apparatus"/>
    <property type="evidence" value="ECO:0007669"/>
    <property type="project" value="TreeGrafter"/>
</dbReference>
<dbReference type="InterPro" id="IPR029962">
    <property type="entry name" value="TBL"/>
</dbReference>
<dbReference type="Proteomes" id="UP000315295">
    <property type="component" value="Unassembled WGS sequence"/>
</dbReference>
<evidence type="ECO:0000313" key="2">
    <source>
        <dbReference type="EMBL" id="TQD73136.1"/>
    </source>
</evidence>
<dbReference type="PANTHER" id="PTHR32285">
    <property type="entry name" value="PROTEIN TRICHOME BIREFRINGENCE-LIKE 9-RELATED"/>
    <property type="match status" value="1"/>
</dbReference>
<reference evidence="2 3" key="1">
    <citation type="journal article" date="2019" name="G3 (Bethesda)">
        <title>Sequencing of a Wild Apple (Malus baccata) Genome Unravels the Differences Between Cultivated and Wild Apple Species Regarding Disease Resistance and Cold Tolerance.</title>
        <authorList>
            <person name="Chen X."/>
        </authorList>
    </citation>
    <scope>NUCLEOTIDE SEQUENCE [LARGE SCALE GENOMIC DNA]</scope>
    <source>
        <strain evidence="3">cv. Shandingzi</strain>
        <tissue evidence="2">Leaves</tissue>
    </source>
</reference>
<name>A0A540KFY2_MALBA</name>
<gene>
    <name evidence="2" type="ORF">C1H46_041339</name>
</gene>
<dbReference type="GO" id="GO:0016413">
    <property type="term" value="F:O-acetyltransferase activity"/>
    <property type="evidence" value="ECO:0007669"/>
    <property type="project" value="InterPro"/>
</dbReference>
<accession>A0A540KFY2</accession>
<dbReference type="InterPro" id="IPR025846">
    <property type="entry name" value="TBL_N"/>
</dbReference>
<dbReference type="STRING" id="106549.A0A540KFY2"/>